<evidence type="ECO:0000313" key="5">
    <source>
        <dbReference type="EMBL" id="MDA7426705.1"/>
    </source>
</evidence>
<dbReference type="Proteomes" id="UP001210720">
    <property type="component" value="Unassembled WGS sequence"/>
</dbReference>
<protein>
    <submittedName>
        <fullName evidence="5">TRAP transporter substrate-binding protein DctP</fullName>
    </submittedName>
</protein>
<dbReference type="Gene3D" id="3.40.190.170">
    <property type="entry name" value="Bacterial extracellular solute-binding protein, family 7"/>
    <property type="match status" value="1"/>
</dbReference>
<comment type="caution">
    <text evidence="5">The sequence shown here is derived from an EMBL/GenBank/DDBJ whole genome shotgun (WGS) entry which is preliminary data.</text>
</comment>
<sequence length="336" mass="36438">MITKLTRRATIASLTALSLAASVAGPALADEKIQLRMATSGSETDQRSVAMAEVFAPMVADFVDYQPSYNGTIFAQGTELDAISRGNLEMSITSAQELAQFFPEFSIFTAGYVHQDAAHQVAVFNDPLMDAFKQKAEDELGVKLLSVMYLGRRQVNLRQTKDELTVSTPADLDGVNLRMPGTDAWQFLGKALGAAPTPMAFSEVYTALSTGAVDGQDNPLPTVVDAKFYEVTNQIVLTSHLVDLNYIAIGKGVWDGMSAEQQATVQKAADAAAESGRQKQLQKEADLVAFLEEQGMSIYEPDLAAFRNQVQSMYLESEFAETWPEGVLDQINALGN</sequence>
<keyword evidence="6" id="KW-1185">Reference proteome</keyword>
<keyword evidence="2 4" id="KW-0732">Signal</keyword>
<evidence type="ECO:0000256" key="1">
    <source>
        <dbReference type="ARBA" id="ARBA00004418"/>
    </source>
</evidence>
<accession>A0ABT4XXK8</accession>
<dbReference type="InterPro" id="IPR038404">
    <property type="entry name" value="TRAP_DctP_sf"/>
</dbReference>
<reference evidence="5 6" key="1">
    <citation type="submission" date="2023-01" db="EMBL/GenBank/DDBJ databases">
        <title>Thalassococcus onchidii sp. nov., isolated from a marine invertebrate from the South China Sea.</title>
        <authorList>
            <person name="Xu S."/>
            <person name="Liu Z."/>
            <person name="Xu Y."/>
        </authorList>
    </citation>
    <scope>NUCLEOTIDE SEQUENCE [LARGE SCALE GENOMIC DNA]</scope>
    <source>
        <strain evidence="5 6">KCTC 32084</strain>
    </source>
</reference>
<gene>
    <name evidence="5" type="primary">dctP</name>
    <name evidence="5" type="ORF">PFY00_18370</name>
</gene>
<dbReference type="Pfam" id="PF03480">
    <property type="entry name" value="DctP"/>
    <property type="match status" value="1"/>
</dbReference>
<evidence type="ECO:0000256" key="2">
    <source>
        <dbReference type="ARBA" id="ARBA00022729"/>
    </source>
</evidence>
<proteinExistence type="predicted"/>
<dbReference type="PANTHER" id="PTHR33376">
    <property type="match status" value="1"/>
</dbReference>
<name>A0ABT4XXK8_9RHOB</name>
<evidence type="ECO:0000256" key="3">
    <source>
        <dbReference type="ARBA" id="ARBA00022764"/>
    </source>
</evidence>
<evidence type="ECO:0000256" key="4">
    <source>
        <dbReference type="SAM" id="SignalP"/>
    </source>
</evidence>
<organism evidence="5 6">
    <name type="scientific">Thalassococcus lentus</name>
    <dbReference type="NCBI Taxonomy" id="1210524"/>
    <lineage>
        <taxon>Bacteria</taxon>
        <taxon>Pseudomonadati</taxon>
        <taxon>Pseudomonadota</taxon>
        <taxon>Alphaproteobacteria</taxon>
        <taxon>Rhodobacterales</taxon>
        <taxon>Roseobacteraceae</taxon>
        <taxon>Thalassococcus</taxon>
    </lineage>
</organism>
<evidence type="ECO:0000313" key="6">
    <source>
        <dbReference type="Proteomes" id="UP001210720"/>
    </source>
</evidence>
<feature type="signal peptide" evidence="4">
    <location>
        <begin position="1"/>
        <end position="29"/>
    </location>
</feature>
<feature type="chain" id="PRO_5045683682" evidence="4">
    <location>
        <begin position="30"/>
        <end position="336"/>
    </location>
</feature>
<dbReference type="PANTHER" id="PTHR33376:SF4">
    <property type="entry name" value="SIALIC ACID-BINDING PERIPLASMIC PROTEIN SIAP"/>
    <property type="match status" value="1"/>
</dbReference>
<keyword evidence="3" id="KW-0574">Periplasm</keyword>
<dbReference type="EMBL" id="JAQIOY010000011">
    <property type="protein sequence ID" value="MDA7426705.1"/>
    <property type="molecule type" value="Genomic_DNA"/>
</dbReference>
<comment type="subcellular location">
    <subcellularLocation>
        <location evidence="1">Periplasm</location>
    </subcellularLocation>
</comment>
<dbReference type="NCBIfam" id="NF037995">
    <property type="entry name" value="TRAP_S1"/>
    <property type="match status" value="1"/>
</dbReference>
<dbReference type="InterPro" id="IPR018389">
    <property type="entry name" value="DctP_fam"/>
</dbReference>
<dbReference type="RefSeq" id="WP_271434060.1">
    <property type="nucleotide sequence ID" value="NZ_JAQIOY010000011.1"/>
</dbReference>